<protein>
    <submittedName>
        <fullName evidence="3">Uncharacterized protein</fullName>
    </submittedName>
</protein>
<sequence length="319" mass="33395">MVNTEAVRRLREPAAWILVAAAGLQLLAGIIMLFIGGGDGFKYRAYAEAGDGFFTHVTVVALAVLAVVLTTWGPAPSPQARTITMGALGVLGGVALFGVIALLGSLFVDSHYAGAGSKLAVFLYCAAKLAVVGAGGWFVLTVFQGMQPVRPQGVAQVPQGYPDFGYQQGQQVPPGQPGQPGQPQPFAQPYQQQPYQQPGYPQQYGQPQGFQQQAPGQPGAPGQPPAQPGQPQPGQAQFGQGQFGQAQPGQQPYGQSGGARQQDSDSDEVGEWTRAYGGGSSQEGKPPAQPGYGSQQGSQPGEQRSDEGGDWYRDNRPSQ</sequence>
<keyword evidence="2" id="KW-0812">Transmembrane</keyword>
<feature type="compositionally biased region" description="Low complexity" evidence="1">
    <location>
        <begin position="290"/>
        <end position="301"/>
    </location>
</feature>
<dbReference type="Proteomes" id="UP001500266">
    <property type="component" value="Unassembled WGS sequence"/>
</dbReference>
<feature type="transmembrane region" description="Helical" evidence="2">
    <location>
        <begin position="55"/>
        <end position="75"/>
    </location>
</feature>
<feature type="transmembrane region" description="Helical" evidence="2">
    <location>
        <begin position="120"/>
        <end position="143"/>
    </location>
</feature>
<feature type="compositionally biased region" description="Pro residues" evidence="1">
    <location>
        <begin position="221"/>
        <end position="231"/>
    </location>
</feature>
<dbReference type="RefSeq" id="WP_345016922.1">
    <property type="nucleotide sequence ID" value="NZ_BAABDO010000004.1"/>
</dbReference>
<evidence type="ECO:0000313" key="3">
    <source>
        <dbReference type="EMBL" id="GAA4128851.1"/>
    </source>
</evidence>
<evidence type="ECO:0000256" key="1">
    <source>
        <dbReference type="SAM" id="MobiDB-lite"/>
    </source>
</evidence>
<keyword evidence="2" id="KW-0472">Membrane</keyword>
<evidence type="ECO:0000313" key="4">
    <source>
        <dbReference type="Proteomes" id="UP001500266"/>
    </source>
</evidence>
<evidence type="ECO:0000256" key="2">
    <source>
        <dbReference type="SAM" id="Phobius"/>
    </source>
</evidence>
<feature type="compositionally biased region" description="Low complexity" evidence="1">
    <location>
        <begin position="164"/>
        <end position="173"/>
    </location>
</feature>
<name>A0ABP7Y105_9ACTN</name>
<reference evidence="4" key="1">
    <citation type="journal article" date="2019" name="Int. J. Syst. Evol. Microbiol.">
        <title>The Global Catalogue of Microorganisms (GCM) 10K type strain sequencing project: providing services to taxonomists for standard genome sequencing and annotation.</title>
        <authorList>
            <consortium name="The Broad Institute Genomics Platform"/>
            <consortium name="The Broad Institute Genome Sequencing Center for Infectious Disease"/>
            <person name="Wu L."/>
            <person name="Ma J."/>
        </authorList>
    </citation>
    <scope>NUCLEOTIDE SEQUENCE [LARGE SCALE GENOMIC DNA]</scope>
    <source>
        <strain evidence="4">JCM 17316</strain>
    </source>
</reference>
<accession>A0ABP7Y105</accession>
<feature type="transmembrane region" description="Helical" evidence="2">
    <location>
        <begin position="87"/>
        <end position="108"/>
    </location>
</feature>
<dbReference type="EMBL" id="BAABDO010000004">
    <property type="protein sequence ID" value="GAA4128851.1"/>
    <property type="molecule type" value="Genomic_DNA"/>
</dbReference>
<keyword evidence="4" id="KW-1185">Reference proteome</keyword>
<feature type="transmembrane region" description="Helical" evidence="2">
    <location>
        <begin position="14"/>
        <end position="35"/>
    </location>
</feature>
<feature type="compositionally biased region" description="Low complexity" evidence="1">
    <location>
        <begin position="184"/>
        <end position="217"/>
    </location>
</feature>
<comment type="caution">
    <text evidence="3">The sequence shown here is derived from an EMBL/GenBank/DDBJ whole genome shotgun (WGS) entry which is preliminary data.</text>
</comment>
<feature type="compositionally biased region" description="Low complexity" evidence="1">
    <location>
        <begin position="232"/>
        <end position="254"/>
    </location>
</feature>
<keyword evidence="2" id="KW-1133">Transmembrane helix</keyword>
<feature type="compositionally biased region" description="Pro residues" evidence="1">
    <location>
        <begin position="174"/>
        <end position="183"/>
    </location>
</feature>
<feature type="region of interest" description="Disordered" evidence="1">
    <location>
        <begin position="157"/>
        <end position="319"/>
    </location>
</feature>
<organism evidence="3 4">
    <name type="scientific">Actinomadura keratinilytica</name>
    <dbReference type="NCBI Taxonomy" id="547461"/>
    <lineage>
        <taxon>Bacteria</taxon>
        <taxon>Bacillati</taxon>
        <taxon>Actinomycetota</taxon>
        <taxon>Actinomycetes</taxon>
        <taxon>Streptosporangiales</taxon>
        <taxon>Thermomonosporaceae</taxon>
        <taxon>Actinomadura</taxon>
    </lineage>
</organism>
<feature type="compositionally biased region" description="Basic and acidic residues" evidence="1">
    <location>
        <begin position="303"/>
        <end position="319"/>
    </location>
</feature>
<gene>
    <name evidence="3" type="ORF">GCM10022416_04880</name>
</gene>
<proteinExistence type="predicted"/>